<sequence length="1313" mass="145922">MISMLTRLGRIVTWLLVSLLVLLAIAITALRVLLPEMNRFKDEIQGWVSAQSHIQFEISDVRGFWRNTHPSLALQGVQARFPDGSQIQFNTDRIDVEFDLFDSLLQQEPVVANLVIHQLRLDIRSVDLNQLNPSSGDEALPGAQGRVLRRLDDLFLRQLDDFSLQNSTIQYQSLAGDMRQLDIDKLHWKNQGQRHLAEGVVSLADAEINSLKVSADFRDHGSLSDISGDFYVSADKLRVLPWLTRYLKDATGIQRGVVSFDGWMTLENNQPVDGYVALKPSELIWQQAPAESEAEQDAELSSGSEQATDSQRHELLLESGILVLSPHKDGWKVSAHLLKARTDDTPWPELDFALDWQPQQWRLNVSQLDIAALLPLTRLVPESQQTNQLLDELSPSGLVENLRVQQGVTPESLRYSATLQDIGIKQWELLPEVHNLQAKVSGTPDKAVIHASLIDDVLPYGDVFQAPLNIRQGQVDMVWQRDDSGWSLWADKVTAATPDLQVLGAFRLDFPEDKSPFLSFYAEADLHNAGETWRYLPTLALGHELTDYLSTAIQGGKVNTAKLLWYGELGDFPYSNHNGMFQAWVGLKQATFSFDTAWPAITDMQLDLLFENDAMYLDSHAATLKEVKAQRITGRIPHLESDGHIEIEASAVAQGNTVRDYMTATPLVDSVGAALTAIQVSGDVTSEFQLNIPFSSEQEPRAWGWVDLDKNHVEIDAPPMTLEAVSGRIEFDNDVVTAAGLSASLLEQPISFDFRGESAAQGYAVNIDLVGDWELKPLAPYVGARWLNPLQGHAPWQMGVDIQLNDVGFTYQIDARANLNRVASRYPYPLNKPVNSKGTALLQASGNQQSISARVQVPNAKYQAEIDITKSVPVLTATNLVVGQGSFRISPVVGHDAQIRTDKLDLDQWISLLQPEPQSKSTSALATVNTPQIPPPQRVDVRVKELHVADLDWHDVVFNARQKDQLWQMTIDSQEAQGVADYQLPDKLSVNLQRLHLYIPQLDEQDGKAPLVDIEKQDAPLISDFDRQFHALMPDLKLDISDFWLQGYKVGKLAMAMERQHNTLNWKQIDLTSGTNEVHINGGWTLHNDRSHTTMNLAMKGDNNSDLMERFGISSGIQKAPFDMTSQLQWDGAPWSMKVNTLQGKLETELGKGVISNVSGAARLLGLFSLDSIIRKMQLDFSDVFDDGMAFNSITGNGEISQGVFVTNNIKMDAVAGEMTIKGLADLNTRTVDAEVNFVPDLTSGIPVLSAFAVTPATALYVLAVNTLISPVVEIFTQVNYEVKGPLDAPTVKELSRTRGEFKLPEKLRKLAE</sequence>
<reference evidence="3" key="1">
    <citation type="submission" date="2021-06" db="EMBL/GenBank/DDBJ databases">
        <title>Vibrio nov. sp., novel gut bacterium isolated from Yellow Sea oyster.</title>
        <authorList>
            <person name="Muhammad N."/>
            <person name="Nguyen T.H."/>
            <person name="Lee Y.-J."/>
            <person name="Ko J."/>
            <person name="Kim S.-G."/>
        </authorList>
    </citation>
    <scope>NUCLEOTIDE SEQUENCE</scope>
    <source>
        <strain evidence="3">OG9-811</strain>
    </source>
</reference>
<dbReference type="InterPro" id="IPR011836">
    <property type="entry name" value="YhdP"/>
</dbReference>
<organism evidence="3 4">
    <name type="scientific">Vibrio ostreae</name>
    <dbReference type="NCBI Taxonomy" id="2841925"/>
    <lineage>
        <taxon>Bacteria</taxon>
        <taxon>Pseudomonadati</taxon>
        <taxon>Pseudomonadota</taxon>
        <taxon>Gammaproteobacteria</taxon>
        <taxon>Vibrionales</taxon>
        <taxon>Vibrionaceae</taxon>
        <taxon>Vibrio</taxon>
    </lineage>
</organism>
<feature type="region of interest" description="Disordered" evidence="1">
    <location>
        <begin position="287"/>
        <end position="309"/>
    </location>
</feature>
<keyword evidence="4" id="KW-1185">Reference proteome</keyword>
<feature type="domain" description="YhdP central" evidence="2">
    <location>
        <begin position="4"/>
        <end position="1292"/>
    </location>
</feature>
<dbReference type="RefSeq" id="WP_218562407.1">
    <property type="nucleotide sequence ID" value="NZ_CP076643.1"/>
</dbReference>
<evidence type="ECO:0000313" key="3">
    <source>
        <dbReference type="EMBL" id="QXO17100.1"/>
    </source>
</evidence>
<protein>
    <submittedName>
        <fullName evidence="3">TIGR02099 family protein</fullName>
    </submittedName>
</protein>
<dbReference type="PANTHER" id="PTHR38690:SF1">
    <property type="entry name" value="PROTEASE"/>
    <property type="match status" value="1"/>
</dbReference>
<dbReference type="InterPro" id="IPR025263">
    <property type="entry name" value="YhdP_central"/>
</dbReference>
<dbReference type="EMBL" id="CP076643">
    <property type="protein sequence ID" value="QXO17100.1"/>
    <property type="molecule type" value="Genomic_DNA"/>
</dbReference>
<dbReference type="KEGG" id="vos:KNV97_16915"/>
<proteinExistence type="predicted"/>
<evidence type="ECO:0000259" key="2">
    <source>
        <dbReference type="Pfam" id="PF13116"/>
    </source>
</evidence>
<dbReference type="NCBIfam" id="TIGR02099">
    <property type="entry name" value="YhdP family protein"/>
    <property type="match status" value="1"/>
</dbReference>
<gene>
    <name evidence="3" type="ORF">KNV97_16915</name>
</gene>
<name>A0A975YN38_9VIBR</name>
<evidence type="ECO:0000256" key="1">
    <source>
        <dbReference type="SAM" id="MobiDB-lite"/>
    </source>
</evidence>
<accession>A0A975YN38</accession>
<dbReference type="Proteomes" id="UP000694232">
    <property type="component" value="Chromosome 1"/>
</dbReference>
<feature type="compositionally biased region" description="Polar residues" evidence="1">
    <location>
        <begin position="299"/>
        <end position="309"/>
    </location>
</feature>
<dbReference type="PANTHER" id="PTHR38690">
    <property type="entry name" value="PROTEASE-RELATED"/>
    <property type="match status" value="1"/>
</dbReference>
<evidence type="ECO:0000313" key="4">
    <source>
        <dbReference type="Proteomes" id="UP000694232"/>
    </source>
</evidence>
<dbReference type="Pfam" id="PF13116">
    <property type="entry name" value="YhdP"/>
    <property type="match status" value="1"/>
</dbReference>